<feature type="domain" description="UspA" evidence="4">
    <location>
        <begin position="5"/>
        <end position="162"/>
    </location>
</feature>
<accession>A0AA51MQ94</accession>
<dbReference type="InterPro" id="IPR006016">
    <property type="entry name" value="UspA"/>
</dbReference>
<keyword evidence="2" id="KW-0547">Nucleotide-binding</keyword>
<dbReference type="SUPFAM" id="SSF52402">
    <property type="entry name" value="Adenine nucleotide alpha hydrolases-like"/>
    <property type="match status" value="1"/>
</dbReference>
<keyword evidence="3" id="KW-0067">ATP-binding</keyword>
<organism evidence="6">
    <name type="scientific">Thiothrix subterranea</name>
    <dbReference type="NCBI Taxonomy" id="2735563"/>
    <lineage>
        <taxon>Bacteria</taxon>
        <taxon>Pseudomonadati</taxon>
        <taxon>Pseudomonadota</taxon>
        <taxon>Gammaproteobacteria</taxon>
        <taxon>Thiotrichales</taxon>
        <taxon>Thiotrichaceae</taxon>
        <taxon>Thiothrix</taxon>
    </lineage>
</organism>
<dbReference type="InterPro" id="IPR006015">
    <property type="entry name" value="Universal_stress_UspA"/>
</dbReference>
<dbReference type="PANTHER" id="PTHR46268">
    <property type="entry name" value="STRESS RESPONSE PROTEIN NHAX"/>
    <property type="match status" value="1"/>
</dbReference>
<dbReference type="CDD" id="cd00293">
    <property type="entry name" value="USP-like"/>
    <property type="match status" value="1"/>
</dbReference>
<evidence type="ECO:0000313" key="6">
    <source>
        <dbReference type="EMBL" id="WML86281.1"/>
    </source>
</evidence>
<proteinExistence type="inferred from homology"/>
<dbReference type="GO" id="GO:0005524">
    <property type="term" value="F:ATP binding"/>
    <property type="evidence" value="ECO:0007669"/>
    <property type="project" value="UniProtKB-KW"/>
</dbReference>
<dbReference type="PRINTS" id="PR01438">
    <property type="entry name" value="UNVRSLSTRESS"/>
</dbReference>
<reference evidence="6 7" key="1">
    <citation type="submission" date="2023-08" db="EMBL/GenBank/DDBJ databases">
        <title>New molecular markers tilS and rpoB for phylogenetic and monitoring studies of the genus Thiothrix biodiversity.</title>
        <authorList>
            <person name="Ravin N.V."/>
            <person name="Smolyakov D."/>
            <person name="Markov N.D."/>
            <person name="Beletsky A.V."/>
            <person name="Mardanov A.V."/>
            <person name="Rudenko T.S."/>
            <person name="Grabovich M.Y."/>
        </authorList>
    </citation>
    <scope>NUCLEOTIDE SEQUENCE</scope>
    <source>
        <strain evidence="6">DNT52</strain>
        <strain evidence="5 7">H33</strain>
    </source>
</reference>
<dbReference type="Gene3D" id="3.40.50.620">
    <property type="entry name" value="HUPs"/>
    <property type="match status" value="1"/>
</dbReference>
<evidence type="ECO:0000256" key="2">
    <source>
        <dbReference type="ARBA" id="ARBA00022741"/>
    </source>
</evidence>
<dbReference type="EMBL" id="CP133217">
    <property type="protein sequence ID" value="WML86281.1"/>
    <property type="molecule type" value="Genomic_DNA"/>
</dbReference>
<comment type="similarity">
    <text evidence="1">Belongs to the universal stress protein A family.</text>
</comment>
<gene>
    <name evidence="5" type="ORF">RCC75_12210</name>
    <name evidence="6" type="ORF">RCG00_18555</name>
</gene>
<name>A0AA51MQ94_9GAMM</name>
<dbReference type="Pfam" id="PF00582">
    <property type="entry name" value="Usp"/>
    <property type="match status" value="1"/>
</dbReference>
<evidence type="ECO:0000313" key="5">
    <source>
        <dbReference type="EMBL" id="MDQ5769298.1"/>
    </source>
</evidence>
<dbReference type="AlphaFoldDB" id="A0AA51MQ94"/>
<protein>
    <submittedName>
        <fullName evidence="6">Universal stress protein</fullName>
    </submittedName>
</protein>
<dbReference type="InterPro" id="IPR014729">
    <property type="entry name" value="Rossmann-like_a/b/a_fold"/>
</dbReference>
<dbReference type="Proteomes" id="UP001223336">
    <property type="component" value="Unassembled WGS sequence"/>
</dbReference>
<dbReference type="PANTHER" id="PTHR46268:SF27">
    <property type="entry name" value="UNIVERSAL STRESS PROTEIN RV2623"/>
    <property type="match status" value="1"/>
</dbReference>
<evidence type="ECO:0000256" key="1">
    <source>
        <dbReference type="ARBA" id="ARBA00008791"/>
    </source>
</evidence>
<dbReference type="Proteomes" id="UP001229862">
    <property type="component" value="Chromosome"/>
</dbReference>
<keyword evidence="7" id="KW-1185">Reference proteome</keyword>
<evidence type="ECO:0000256" key="3">
    <source>
        <dbReference type="ARBA" id="ARBA00022840"/>
    </source>
</evidence>
<dbReference type="EMBL" id="JAVFKN010000015">
    <property type="protein sequence ID" value="MDQ5769298.1"/>
    <property type="molecule type" value="Genomic_DNA"/>
</dbReference>
<evidence type="ECO:0000259" key="4">
    <source>
        <dbReference type="Pfam" id="PF00582"/>
    </source>
</evidence>
<evidence type="ECO:0000313" key="7">
    <source>
        <dbReference type="Proteomes" id="UP001223336"/>
    </source>
</evidence>
<sequence>MLPEIKTILYATDLKEQGSKNVFKMAVSLAKSTGAHIVMLHVAEVPSANVEHMLANVLSEEAFQDMKSKGLQTYKDQMESRLQAFCEEECNDSNQHHYPGGKPTVIVEEGRPARTILRLAEEHQADLIVMGCRHHSTLGQALLGSIANKVAYRSKIPVMIYPI</sequence>
<dbReference type="RefSeq" id="WP_308135190.1">
    <property type="nucleotide sequence ID" value="NZ_CP133197.1"/>
</dbReference>